<dbReference type="PRINTS" id="PR00080">
    <property type="entry name" value="SDRFAMILY"/>
</dbReference>
<gene>
    <name evidence="2" type="ORF">ACFOGJ_05985</name>
</gene>
<evidence type="ECO:0000313" key="2">
    <source>
        <dbReference type="EMBL" id="MFC3226770.1"/>
    </source>
</evidence>
<dbReference type="PRINTS" id="PR00081">
    <property type="entry name" value="GDHRDH"/>
</dbReference>
<keyword evidence="2" id="KW-0560">Oxidoreductase</keyword>
<dbReference type="InterPro" id="IPR020904">
    <property type="entry name" value="Sc_DH/Rdtase_CS"/>
</dbReference>
<dbReference type="EC" id="1.1.1.-" evidence="2"/>
<dbReference type="PANTHER" id="PTHR42760">
    <property type="entry name" value="SHORT-CHAIN DEHYDROGENASES/REDUCTASES FAMILY MEMBER"/>
    <property type="match status" value="1"/>
</dbReference>
<dbReference type="PROSITE" id="PS00061">
    <property type="entry name" value="ADH_SHORT"/>
    <property type="match status" value="1"/>
</dbReference>
<evidence type="ECO:0000313" key="3">
    <source>
        <dbReference type="Proteomes" id="UP001595528"/>
    </source>
</evidence>
<dbReference type="EMBL" id="JBHRTR010000015">
    <property type="protein sequence ID" value="MFC3226770.1"/>
    <property type="molecule type" value="Genomic_DNA"/>
</dbReference>
<organism evidence="2 3">
    <name type="scientific">Marinibaculum pumilum</name>
    <dbReference type="NCBI Taxonomy" id="1766165"/>
    <lineage>
        <taxon>Bacteria</taxon>
        <taxon>Pseudomonadati</taxon>
        <taxon>Pseudomonadota</taxon>
        <taxon>Alphaproteobacteria</taxon>
        <taxon>Rhodospirillales</taxon>
        <taxon>Rhodospirillaceae</taxon>
        <taxon>Marinibaculum</taxon>
    </lineage>
</organism>
<comment type="similarity">
    <text evidence="1">Belongs to the short-chain dehydrogenases/reductases (SDR) family.</text>
</comment>
<keyword evidence="3" id="KW-1185">Reference proteome</keyword>
<protein>
    <submittedName>
        <fullName evidence="2">SDR family NAD(P)-dependent oxidoreductase</fullName>
        <ecNumber evidence="2">1.1.1.-</ecNumber>
    </submittedName>
</protein>
<accession>A0ABV7KX59</accession>
<name>A0ABV7KX59_9PROT</name>
<proteinExistence type="inferred from homology"/>
<dbReference type="SUPFAM" id="SSF51735">
    <property type="entry name" value="NAD(P)-binding Rossmann-fold domains"/>
    <property type="match status" value="1"/>
</dbReference>
<dbReference type="Gene3D" id="3.40.50.720">
    <property type="entry name" value="NAD(P)-binding Rossmann-like Domain"/>
    <property type="match status" value="1"/>
</dbReference>
<evidence type="ECO:0000256" key="1">
    <source>
        <dbReference type="ARBA" id="ARBA00006484"/>
    </source>
</evidence>
<dbReference type="InterPro" id="IPR036291">
    <property type="entry name" value="NAD(P)-bd_dom_sf"/>
</dbReference>
<dbReference type="GO" id="GO:0016491">
    <property type="term" value="F:oxidoreductase activity"/>
    <property type="evidence" value="ECO:0007669"/>
    <property type="project" value="UniProtKB-KW"/>
</dbReference>
<comment type="caution">
    <text evidence="2">The sequence shown here is derived from an EMBL/GenBank/DDBJ whole genome shotgun (WGS) entry which is preliminary data.</text>
</comment>
<reference evidence="3" key="1">
    <citation type="journal article" date="2019" name="Int. J. Syst. Evol. Microbiol.">
        <title>The Global Catalogue of Microorganisms (GCM) 10K type strain sequencing project: providing services to taxonomists for standard genome sequencing and annotation.</title>
        <authorList>
            <consortium name="The Broad Institute Genomics Platform"/>
            <consortium name="The Broad Institute Genome Sequencing Center for Infectious Disease"/>
            <person name="Wu L."/>
            <person name="Ma J."/>
        </authorList>
    </citation>
    <scope>NUCLEOTIDE SEQUENCE [LARGE SCALE GENOMIC DNA]</scope>
    <source>
        <strain evidence="3">KCTC 42964</strain>
    </source>
</reference>
<sequence length="252" mass="25482">MTAPFDLGGRVALVTGAAGGLGRAMAGALHGAGAALVLTDIDERGLANAASAFGGRAETALLDITDAAAIQHLVDGIMARHGRLDILLNNAGMGAAAAFLNEETAQWRRIHAVNLDAVYLMAKAAAAPMAAQGWGRIVNIASIYGMVGSPRVQAYAASKHAVVGLTRAIAAELGPCGVTCNAIGPGYVRTAMTAPLQGDDGFGRRLVAAVPVGRWAEPADLAGPALFLCSPGASYVNGHLLLVDGGMTTSFL</sequence>
<dbReference type="PANTHER" id="PTHR42760:SF40">
    <property type="entry name" value="3-OXOACYL-[ACYL-CARRIER-PROTEIN] REDUCTASE, CHLOROPLASTIC"/>
    <property type="match status" value="1"/>
</dbReference>
<dbReference type="InterPro" id="IPR002347">
    <property type="entry name" value="SDR_fam"/>
</dbReference>
<dbReference type="Pfam" id="PF13561">
    <property type="entry name" value="adh_short_C2"/>
    <property type="match status" value="1"/>
</dbReference>
<dbReference type="Proteomes" id="UP001595528">
    <property type="component" value="Unassembled WGS sequence"/>
</dbReference>
<dbReference type="RefSeq" id="WP_379898891.1">
    <property type="nucleotide sequence ID" value="NZ_JBHRTR010000015.1"/>
</dbReference>